<evidence type="ECO:0008006" key="3">
    <source>
        <dbReference type="Google" id="ProtNLM"/>
    </source>
</evidence>
<evidence type="ECO:0000313" key="2">
    <source>
        <dbReference type="Proteomes" id="UP000198672"/>
    </source>
</evidence>
<dbReference type="STRING" id="61595.SAMN05421644_12827"/>
<dbReference type="Proteomes" id="UP000198672">
    <property type="component" value="Unassembled WGS sequence"/>
</dbReference>
<protein>
    <recommendedName>
        <fullName evidence="3">HNH endonuclease</fullName>
    </recommendedName>
</protein>
<dbReference type="EMBL" id="FNOW01000028">
    <property type="protein sequence ID" value="SDY08568.1"/>
    <property type="molecule type" value="Genomic_DNA"/>
</dbReference>
<keyword evidence="2" id="KW-1185">Reference proteome</keyword>
<organism evidence="1 2">
    <name type="scientific">Allochromatium warmingii</name>
    <name type="common">Chromatium warmingii</name>
    <dbReference type="NCBI Taxonomy" id="61595"/>
    <lineage>
        <taxon>Bacteria</taxon>
        <taxon>Pseudomonadati</taxon>
        <taxon>Pseudomonadota</taxon>
        <taxon>Gammaproteobacteria</taxon>
        <taxon>Chromatiales</taxon>
        <taxon>Chromatiaceae</taxon>
        <taxon>Allochromatium</taxon>
    </lineage>
</organism>
<sequence length="82" mass="9001">MRHKRIHGFQTRDRVIAHIPSGKKAGVHVGRVAIRASGSFNIQTATGVVQGIAHRYCSVLQRADGYSYSFNPTQPEEARLAA</sequence>
<evidence type="ECO:0000313" key="1">
    <source>
        <dbReference type="EMBL" id="SDY08568.1"/>
    </source>
</evidence>
<dbReference type="RefSeq" id="WP_177169038.1">
    <property type="nucleotide sequence ID" value="NZ_FNOW01000028.1"/>
</dbReference>
<gene>
    <name evidence="1" type="ORF">SAMN05421644_12827</name>
</gene>
<dbReference type="AlphaFoldDB" id="A0A1H3H0X3"/>
<reference evidence="2" key="1">
    <citation type="submission" date="2016-10" db="EMBL/GenBank/DDBJ databases">
        <authorList>
            <person name="Varghese N."/>
            <person name="Submissions S."/>
        </authorList>
    </citation>
    <scope>NUCLEOTIDE SEQUENCE [LARGE SCALE GENOMIC DNA]</scope>
    <source>
        <strain evidence="2">DSM 173</strain>
    </source>
</reference>
<proteinExistence type="predicted"/>
<name>A0A1H3H0X3_ALLWA</name>
<accession>A0A1H3H0X3</accession>